<dbReference type="GO" id="GO:0006446">
    <property type="term" value="P:regulation of translational initiation"/>
    <property type="evidence" value="ECO:0007669"/>
    <property type="project" value="InterPro"/>
</dbReference>
<dbReference type="InterPro" id="IPR016020">
    <property type="entry name" value="Transl_init_fac_sub12_N_euk"/>
</dbReference>
<dbReference type="Gene3D" id="1.25.40.250">
    <property type="entry name" value="ARM repeat, domain 1"/>
    <property type="match status" value="1"/>
</dbReference>
<name>A0A813K203_POLGL</name>
<reference evidence="2" key="1">
    <citation type="submission" date="2021-02" db="EMBL/GenBank/DDBJ databases">
        <authorList>
            <person name="Dougan E. K."/>
            <person name="Rhodes N."/>
            <person name="Thang M."/>
            <person name="Chan C."/>
        </authorList>
    </citation>
    <scope>NUCLEOTIDE SEQUENCE</scope>
</reference>
<dbReference type="EMBL" id="CAJNNW010028158">
    <property type="protein sequence ID" value="CAE8694914.1"/>
    <property type="molecule type" value="Genomic_DNA"/>
</dbReference>
<evidence type="ECO:0000313" key="3">
    <source>
        <dbReference type="Proteomes" id="UP000626109"/>
    </source>
</evidence>
<dbReference type="GO" id="GO:0043022">
    <property type="term" value="F:ribosome binding"/>
    <property type="evidence" value="ECO:0007669"/>
    <property type="project" value="InterPro"/>
</dbReference>
<dbReference type="InterPro" id="IPR009374">
    <property type="entry name" value="eIF3k"/>
</dbReference>
<feature type="non-terminal residue" evidence="2">
    <location>
        <position position="247"/>
    </location>
</feature>
<comment type="caution">
    <text evidence="2">The sequence shown here is derived from an EMBL/GenBank/DDBJ whole genome shotgun (WGS) entry which is preliminary data.</text>
</comment>
<gene>
    <name evidence="2" type="ORF">PGLA2088_LOCUS29082</name>
</gene>
<accession>A0A813K203</accession>
<dbReference type="InterPro" id="IPR033464">
    <property type="entry name" value="CSN8_PSD8_EIF3K"/>
</dbReference>
<dbReference type="SUPFAM" id="SSF46785">
    <property type="entry name" value="Winged helix' DNA-binding domain"/>
    <property type="match status" value="1"/>
</dbReference>
<dbReference type="PANTHER" id="PTHR13022">
    <property type="entry name" value="EUKARYOTIC TRANSLATION INITIATION FACTOR 3 SUBUNIT 11"/>
    <property type="match status" value="1"/>
</dbReference>
<feature type="domain" description="CSN8/PSMD8/EIF3K" evidence="1">
    <location>
        <begin position="86"/>
        <end position="209"/>
    </location>
</feature>
<dbReference type="AlphaFoldDB" id="A0A813K203"/>
<organism evidence="2 3">
    <name type="scientific">Polarella glacialis</name>
    <name type="common">Dinoflagellate</name>
    <dbReference type="NCBI Taxonomy" id="89957"/>
    <lineage>
        <taxon>Eukaryota</taxon>
        <taxon>Sar</taxon>
        <taxon>Alveolata</taxon>
        <taxon>Dinophyceae</taxon>
        <taxon>Suessiales</taxon>
        <taxon>Suessiaceae</taxon>
        <taxon>Polarella</taxon>
    </lineage>
</organism>
<dbReference type="Pfam" id="PF10075">
    <property type="entry name" value="CSN8_PSD8_EIF3K"/>
    <property type="match status" value="1"/>
</dbReference>
<dbReference type="Gene3D" id="1.10.10.10">
    <property type="entry name" value="Winged helix-like DNA-binding domain superfamily/Winged helix DNA-binding domain"/>
    <property type="match status" value="1"/>
</dbReference>
<protein>
    <recommendedName>
        <fullName evidence="1">CSN8/PSMD8/EIF3K domain-containing protein</fullName>
    </recommendedName>
</protein>
<dbReference type="SUPFAM" id="SSF48371">
    <property type="entry name" value="ARM repeat"/>
    <property type="match status" value="1"/>
</dbReference>
<dbReference type="InterPro" id="IPR016024">
    <property type="entry name" value="ARM-type_fold"/>
</dbReference>
<dbReference type="InterPro" id="IPR036390">
    <property type="entry name" value="WH_DNA-bd_sf"/>
</dbReference>
<dbReference type="PANTHER" id="PTHR13022:SF0">
    <property type="entry name" value="EUKARYOTIC TRANSLATION INITIATION FACTOR 3 SUBUNIT K"/>
    <property type="match status" value="1"/>
</dbReference>
<dbReference type="GO" id="GO:0005852">
    <property type="term" value="C:eukaryotic translation initiation factor 3 complex"/>
    <property type="evidence" value="ECO:0007669"/>
    <property type="project" value="InterPro"/>
</dbReference>
<dbReference type="Proteomes" id="UP000626109">
    <property type="component" value="Unassembled WGS sequence"/>
</dbReference>
<sequence>GHFCSQGHFCSLGPCLSPGDSSANRVLLEMSPPKIEALLKQGGRYDQEVVPDLEAHVEEQLKTGTHDADANLALLKLYLLHPALTKPDVIESILLKAMMAFPSTHFSMCMFQIPEKHHYALKDVVKLSQQLEMAKFKAFWKDSEAITSLQKAAGWQESVRDFIAGVISTMYRTIREEQLLEALNLPAKELDARVKKQGWSRSKEDKAIITVNTASFESASQVGPKGPSNMTMDQYKSLFFAAAVTAA</sequence>
<evidence type="ECO:0000259" key="1">
    <source>
        <dbReference type="Pfam" id="PF10075"/>
    </source>
</evidence>
<dbReference type="GO" id="GO:0003743">
    <property type="term" value="F:translation initiation factor activity"/>
    <property type="evidence" value="ECO:0007669"/>
    <property type="project" value="InterPro"/>
</dbReference>
<proteinExistence type="inferred from homology"/>
<evidence type="ECO:0000313" key="2">
    <source>
        <dbReference type="EMBL" id="CAE8694914.1"/>
    </source>
</evidence>
<dbReference type="HAMAP" id="MF_03010">
    <property type="entry name" value="eIF3k"/>
    <property type="match status" value="1"/>
</dbReference>
<dbReference type="InterPro" id="IPR036388">
    <property type="entry name" value="WH-like_DNA-bd_sf"/>
</dbReference>